<name>A0A2C9VLC7_MANES</name>
<protein>
    <submittedName>
        <fullName evidence="1">Uncharacterized protein</fullName>
    </submittedName>
</protein>
<reference evidence="1" key="1">
    <citation type="submission" date="2016-02" db="EMBL/GenBank/DDBJ databases">
        <title>WGS assembly of Manihot esculenta.</title>
        <authorList>
            <person name="Bredeson J.V."/>
            <person name="Prochnik S.E."/>
            <person name="Lyons J.B."/>
            <person name="Schmutz J."/>
            <person name="Grimwood J."/>
            <person name="Vrebalov J."/>
            <person name="Bart R.S."/>
            <person name="Amuge T."/>
            <person name="Ferguson M.E."/>
            <person name="Green R."/>
            <person name="Putnam N."/>
            <person name="Stites J."/>
            <person name="Rounsley S."/>
            <person name="Rokhsar D.S."/>
        </authorList>
    </citation>
    <scope>NUCLEOTIDE SEQUENCE [LARGE SCALE GENOMIC DNA]</scope>
    <source>
        <tissue evidence="1">Leaf</tissue>
    </source>
</reference>
<accession>A0A2C9VLC7</accession>
<evidence type="ECO:0000313" key="1">
    <source>
        <dbReference type="EMBL" id="OAY45581.1"/>
    </source>
</evidence>
<proteinExistence type="predicted"/>
<organism evidence="1">
    <name type="scientific">Manihot esculenta</name>
    <name type="common">Cassava</name>
    <name type="synonym">Jatropha manihot</name>
    <dbReference type="NCBI Taxonomy" id="3983"/>
    <lineage>
        <taxon>Eukaryota</taxon>
        <taxon>Viridiplantae</taxon>
        <taxon>Streptophyta</taxon>
        <taxon>Embryophyta</taxon>
        <taxon>Tracheophyta</taxon>
        <taxon>Spermatophyta</taxon>
        <taxon>Magnoliopsida</taxon>
        <taxon>eudicotyledons</taxon>
        <taxon>Gunneridae</taxon>
        <taxon>Pentapetalae</taxon>
        <taxon>rosids</taxon>
        <taxon>fabids</taxon>
        <taxon>Malpighiales</taxon>
        <taxon>Euphorbiaceae</taxon>
        <taxon>Crotonoideae</taxon>
        <taxon>Manihoteae</taxon>
        <taxon>Manihot</taxon>
    </lineage>
</organism>
<dbReference type="AlphaFoldDB" id="A0A2C9VLC7"/>
<dbReference type="EMBL" id="CM004393">
    <property type="protein sequence ID" value="OAY45581.1"/>
    <property type="molecule type" value="Genomic_DNA"/>
</dbReference>
<sequence length="61" mass="6945">MGLHGIRRHLLQRHGTALAKALRAWANLVDSSIDSFFIKSFLFLSISSTRYEYVSSSLVLY</sequence>
<gene>
    <name evidence="1" type="ORF">MANES_07G073400</name>
</gene>